<dbReference type="EMBL" id="JAOQBH010000007">
    <property type="protein sequence ID" value="KAJ4133434.1"/>
    <property type="molecule type" value="Genomic_DNA"/>
</dbReference>
<dbReference type="Proteomes" id="UP001152024">
    <property type="component" value="Unassembled WGS sequence"/>
</dbReference>
<organism evidence="2 3">
    <name type="scientific">Fusarium equiseti</name>
    <name type="common">Fusarium scirpi</name>
    <dbReference type="NCBI Taxonomy" id="61235"/>
    <lineage>
        <taxon>Eukaryota</taxon>
        <taxon>Fungi</taxon>
        <taxon>Dikarya</taxon>
        <taxon>Ascomycota</taxon>
        <taxon>Pezizomycotina</taxon>
        <taxon>Sordariomycetes</taxon>
        <taxon>Hypocreomycetidae</taxon>
        <taxon>Hypocreales</taxon>
        <taxon>Nectriaceae</taxon>
        <taxon>Fusarium</taxon>
        <taxon>Fusarium incarnatum-equiseti species complex</taxon>
    </lineage>
</organism>
<keyword evidence="3" id="KW-1185">Reference proteome</keyword>
<keyword evidence="1" id="KW-0732">Signal</keyword>
<feature type="chain" id="PRO_5047483159" evidence="1">
    <location>
        <begin position="19"/>
        <end position="238"/>
    </location>
</feature>
<comment type="caution">
    <text evidence="2">The sequence shown here is derived from an EMBL/GenBank/DDBJ whole genome shotgun (WGS) entry which is preliminary data.</text>
</comment>
<evidence type="ECO:0000313" key="3">
    <source>
        <dbReference type="Proteomes" id="UP001152024"/>
    </source>
</evidence>
<accession>A0ABQ8RE29</accession>
<reference evidence="2" key="1">
    <citation type="submission" date="2022-09" db="EMBL/GenBank/DDBJ databases">
        <title>Fusarium specimens isolated from Avocado Roots.</title>
        <authorList>
            <person name="Stajich J."/>
            <person name="Roper C."/>
            <person name="Heimlech-Rivalta G."/>
        </authorList>
    </citation>
    <scope>NUCLEOTIDE SEQUENCE</scope>
    <source>
        <strain evidence="2">CF00095</strain>
    </source>
</reference>
<name>A0ABQ8RE29_FUSEQ</name>
<sequence length="238" mass="26283">MKLLHLVHLLSCLELARAASTEGSSYPSIFENPTIPIADPSSLGDLPELSHARRAAAAAQKSYLNLTTCDITMEGNKGWSFKPETRVGKLYLVPGVASPGTKNGDNPYDFTVQIGFMSFSTNAYMSRFPYKVGPNVTDYARVSQTSTGSIVAWVDYSNMDNPSATPLWFMSQMRIDNSWDYQPLTTYVMNSKSFFSVNVGDKGVLEGGTWLESDFKNAQRGSYNARISGRCSNFRMSI</sequence>
<proteinExistence type="predicted"/>
<gene>
    <name evidence="2" type="ORF">NW768_005019</name>
</gene>
<protein>
    <submittedName>
        <fullName evidence="2">Uncharacterized protein</fullName>
    </submittedName>
</protein>
<feature type="signal peptide" evidence="1">
    <location>
        <begin position="1"/>
        <end position="18"/>
    </location>
</feature>
<evidence type="ECO:0000313" key="2">
    <source>
        <dbReference type="EMBL" id="KAJ4133434.1"/>
    </source>
</evidence>
<evidence type="ECO:0000256" key="1">
    <source>
        <dbReference type="SAM" id="SignalP"/>
    </source>
</evidence>